<dbReference type="GeneID" id="29003651"/>
<evidence type="ECO:0000313" key="2">
    <source>
        <dbReference type="Proteomes" id="UP000077315"/>
    </source>
</evidence>
<sequence length="114" mass="13131">MSKSCPNHKLTKAKEMKGLLGNTTTMTRKIKPAIILRKGTKEISVDKVLKVCKHFRNIVIRAQLFVNYYIIVNSDRPIDEYGLKIDRPVVIIIERLALLFNSYYSIIEVLSDHV</sequence>
<dbReference type="InParanoid" id="A0A162Q905"/>
<protein>
    <submittedName>
        <fullName evidence="1">Uncharacterized protein</fullName>
    </submittedName>
</protein>
<dbReference type="OrthoDB" id="2285535at2759"/>
<keyword evidence="2" id="KW-1185">Reference proteome</keyword>
<organism evidence="1 2">
    <name type="scientific">Phycomyces blakesleeanus (strain ATCC 8743b / DSM 1359 / FGSC 10004 / NBRC 33097 / NRRL 1555)</name>
    <dbReference type="NCBI Taxonomy" id="763407"/>
    <lineage>
        <taxon>Eukaryota</taxon>
        <taxon>Fungi</taxon>
        <taxon>Fungi incertae sedis</taxon>
        <taxon>Mucoromycota</taxon>
        <taxon>Mucoromycotina</taxon>
        <taxon>Mucoromycetes</taxon>
        <taxon>Mucorales</taxon>
        <taxon>Phycomycetaceae</taxon>
        <taxon>Phycomyces</taxon>
    </lineage>
</organism>
<gene>
    <name evidence="1" type="ORF">PHYBLDRAFT_72942</name>
</gene>
<evidence type="ECO:0000313" key="1">
    <source>
        <dbReference type="EMBL" id="OAD81116.1"/>
    </source>
</evidence>
<dbReference type="Proteomes" id="UP000077315">
    <property type="component" value="Unassembled WGS sequence"/>
</dbReference>
<dbReference type="EMBL" id="KV440971">
    <property type="protein sequence ID" value="OAD81116.1"/>
    <property type="molecule type" value="Genomic_DNA"/>
</dbReference>
<dbReference type="VEuPathDB" id="FungiDB:PHYBLDRAFT_72942"/>
<dbReference type="AlphaFoldDB" id="A0A162Q905"/>
<name>A0A162Q905_PHYB8</name>
<proteinExistence type="predicted"/>
<reference evidence="2" key="1">
    <citation type="submission" date="2015-06" db="EMBL/GenBank/DDBJ databases">
        <title>Expansion of signal transduction pathways in fungi by whole-genome duplication.</title>
        <authorList>
            <consortium name="DOE Joint Genome Institute"/>
            <person name="Corrochano L.M."/>
            <person name="Kuo A."/>
            <person name="Marcet-Houben M."/>
            <person name="Polaino S."/>
            <person name="Salamov A."/>
            <person name="Villalobos J.M."/>
            <person name="Alvarez M.I."/>
            <person name="Avalos J."/>
            <person name="Benito E.P."/>
            <person name="Benoit I."/>
            <person name="Burger G."/>
            <person name="Camino L.P."/>
            <person name="Canovas D."/>
            <person name="Cerda-Olmedo E."/>
            <person name="Cheng J.-F."/>
            <person name="Dominguez A."/>
            <person name="Elias M."/>
            <person name="Eslava A.P."/>
            <person name="Glaser F."/>
            <person name="Grimwood J."/>
            <person name="Gutierrez G."/>
            <person name="Heitman J."/>
            <person name="Henrissat B."/>
            <person name="Iturriaga E.A."/>
            <person name="Lang B.F."/>
            <person name="Lavin J.L."/>
            <person name="Lee S."/>
            <person name="Li W."/>
            <person name="Lindquist E."/>
            <person name="Lopez-Garcia S."/>
            <person name="Luque E.M."/>
            <person name="Marcos A.T."/>
            <person name="Martin J."/>
            <person name="McCluskey K."/>
            <person name="Medina H.R."/>
            <person name="Miralles-Duran A."/>
            <person name="Miyazaki A."/>
            <person name="Munoz-Torres E."/>
            <person name="Oguiza J.A."/>
            <person name="Ohm R."/>
            <person name="Olmedo M."/>
            <person name="Orejas M."/>
            <person name="Ortiz-Castellanos L."/>
            <person name="Pisabarro A.G."/>
            <person name="Rodriguez-Romero J."/>
            <person name="Ruiz-Herrera J."/>
            <person name="Ruiz-Vazquez R."/>
            <person name="Sanz C."/>
            <person name="Schackwitz W."/>
            <person name="Schmutz J."/>
            <person name="Shahriari M."/>
            <person name="Shelest E."/>
            <person name="Silva-Franco F."/>
            <person name="Soanes D."/>
            <person name="Syed K."/>
            <person name="Tagua V.G."/>
            <person name="Talbot N.J."/>
            <person name="Thon M."/>
            <person name="De vries R.P."/>
            <person name="Wiebenga A."/>
            <person name="Yadav J.S."/>
            <person name="Braun E.L."/>
            <person name="Baker S."/>
            <person name="Garre V."/>
            <person name="Horwitz B."/>
            <person name="Torres-Martinez S."/>
            <person name="Idnurm A."/>
            <person name="Herrera-Estrella A."/>
            <person name="Gabaldon T."/>
            <person name="Grigoriev I.V."/>
        </authorList>
    </citation>
    <scope>NUCLEOTIDE SEQUENCE [LARGE SCALE GENOMIC DNA]</scope>
    <source>
        <strain evidence="2">NRRL 1555(-)</strain>
    </source>
</reference>
<dbReference type="RefSeq" id="XP_018299156.1">
    <property type="nucleotide sequence ID" value="XM_018442745.1"/>
</dbReference>
<accession>A0A162Q905</accession>